<dbReference type="PANTHER" id="PTHR42989:SF1">
    <property type="entry name" value="FORMATE HYDROGENLYASE SUBUNIT 7-RELATED"/>
    <property type="match status" value="1"/>
</dbReference>
<dbReference type="InterPro" id="IPR052375">
    <property type="entry name" value="Complex_I_20kDa-like"/>
</dbReference>
<keyword evidence="11" id="KW-1185">Reference proteome</keyword>
<evidence type="ECO:0000256" key="7">
    <source>
        <dbReference type="ARBA" id="ARBA00023014"/>
    </source>
</evidence>
<dbReference type="GO" id="GO:0046872">
    <property type="term" value="F:metal ion binding"/>
    <property type="evidence" value="ECO:0007669"/>
    <property type="project" value="UniProtKB-KW"/>
</dbReference>
<dbReference type="GO" id="GO:0051539">
    <property type="term" value="F:4 iron, 4 sulfur cluster binding"/>
    <property type="evidence" value="ECO:0007669"/>
    <property type="project" value="UniProtKB-KW"/>
</dbReference>
<protein>
    <recommendedName>
        <fullName evidence="9">NADH:ubiquinone oxidoreductase-like 20kDa subunit domain-containing protein</fullName>
    </recommendedName>
</protein>
<dbReference type="Gene3D" id="3.40.50.12280">
    <property type="match status" value="1"/>
</dbReference>
<keyword evidence="8" id="KW-0472">Membrane</keyword>
<name>A0A4Y6UJZ7_9PROT</name>
<dbReference type="KEGG" id="ssam:E3D00_01595"/>
<dbReference type="Proteomes" id="UP000316313">
    <property type="component" value="Chromosome"/>
</dbReference>
<proteinExistence type="inferred from homology"/>
<dbReference type="Pfam" id="PF01058">
    <property type="entry name" value="Oxidored_q6"/>
    <property type="match status" value="1"/>
</dbReference>
<evidence type="ECO:0000259" key="9">
    <source>
        <dbReference type="Pfam" id="PF01058"/>
    </source>
</evidence>
<dbReference type="PANTHER" id="PTHR42989">
    <property type="entry name" value="HYDROGENASE-4 COMPONENT I"/>
    <property type="match status" value="1"/>
</dbReference>
<keyword evidence="4" id="KW-0004">4Fe-4S</keyword>
<comment type="cofactor">
    <cofactor evidence="1">
        <name>[4Fe-4S] cluster</name>
        <dbReference type="ChEBI" id="CHEBI:49883"/>
    </cofactor>
</comment>
<evidence type="ECO:0000256" key="2">
    <source>
        <dbReference type="ARBA" id="ARBA00009173"/>
    </source>
</evidence>
<dbReference type="AlphaFoldDB" id="A0A4Y6UJZ7"/>
<evidence type="ECO:0000313" key="11">
    <source>
        <dbReference type="Proteomes" id="UP000316313"/>
    </source>
</evidence>
<keyword evidence="6" id="KW-0408">Iron</keyword>
<keyword evidence="5" id="KW-0479">Metal-binding</keyword>
<reference evidence="10 11" key="1">
    <citation type="submission" date="2019-03" db="EMBL/GenBank/DDBJ databases">
        <title>The complete genome sequence of Swingsia samuiensis NBRC107927(T).</title>
        <authorList>
            <person name="Chua K.-O."/>
            <person name="Chan K.-G."/>
            <person name="See-Too W.-S."/>
        </authorList>
    </citation>
    <scope>NUCLEOTIDE SEQUENCE [LARGE SCALE GENOMIC DNA]</scope>
    <source>
        <strain evidence="10 11">AH83</strain>
    </source>
</reference>
<accession>A0A4Y6UJZ7</accession>
<dbReference type="OrthoDB" id="9786737at2"/>
<organism evidence="10 11">
    <name type="scientific">Swingsia samuiensis</name>
    <dbReference type="NCBI Taxonomy" id="1293412"/>
    <lineage>
        <taxon>Bacteria</taxon>
        <taxon>Pseudomonadati</taxon>
        <taxon>Pseudomonadota</taxon>
        <taxon>Alphaproteobacteria</taxon>
        <taxon>Acetobacterales</taxon>
        <taxon>Acetobacteraceae</taxon>
        <taxon>Swingsia</taxon>
    </lineage>
</organism>
<evidence type="ECO:0000313" key="10">
    <source>
        <dbReference type="EMBL" id="QDH17939.1"/>
    </source>
</evidence>
<keyword evidence="7" id="KW-0411">Iron-sulfur</keyword>
<dbReference type="SUPFAM" id="SSF56770">
    <property type="entry name" value="HydA/Nqo6-like"/>
    <property type="match status" value="1"/>
</dbReference>
<evidence type="ECO:0000256" key="8">
    <source>
        <dbReference type="ARBA" id="ARBA00023136"/>
    </source>
</evidence>
<feature type="domain" description="NADH:ubiquinone oxidoreductase-like 20kDa subunit" evidence="9">
    <location>
        <begin position="45"/>
        <end position="155"/>
    </location>
</feature>
<evidence type="ECO:0000256" key="1">
    <source>
        <dbReference type="ARBA" id="ARBA00001966"/>
    </source>
</evidence>
<dbReference type="InterPro" id="IPR006137">
    <property type="entry name" value="NADH_UbQ_OxRdtase-like_20kDa"/>
</dbReference>
<evidence type="ECO:0000256" key="4">
    <source>
        <dbReference type="ARBA" id="ARBA00022485"/>
    </source>
</evidence>
<gene>
    <name evidence="10" type="ORF">E3D00_01595</name>
</gene>
<evidence type="ECO:0000256" key="6">
    <source>
        <dbReference type="ARBA" id="ARBA00023004"/>
    </source>
</evidence>
<sequence length="159" mass="17270">MLKHSGAVSILHAFLDASRWRSVREEKGKIPQKTVHVYVLETGGCEGCHMEVETLAGSAFALEKYGFKKVTDPVEADWLLVTGAMSRSCVNMLERVWNTMPQGKSLIAVGQCAIDGGIFGNSYATLGGLDKLTAVKRMIPGCPPSPHEILNGLRNIIEN</sequence>
<comment type="similarity">
    <text evidence="2">Belongs to the complex I 20 kDa subunit family.</text>
</comment>
<keyword evidence="3" id="KW-1003">Cell membrane</keyword>
<dbReference type="EMBL" id="CP038141">
    <property type="protein sequence ID" value="QDH17939.1"/>
    <property type="molecule type" value="Genomic_DNA"/>
</dbReference>
<evidence type="ECO:0000256" key="3">
    <source>
        <dbReference type="ARBA" id="ARBA00022475"/>
    </source>
</evidence>
<evidence type="ECO:0000256" key="5">
    <source>
        <dbReference type="ARBA" id="ARBA00022723"/>
    </source>
</evidence>